<evidence type="ECO:0000313" key="6">
    <source>
        <dbReference type="EMBL" id="TDP74073.1"/>
    </source>
</evidence>
<dbReference type="InterPro" id="IPR011010">
    <property type="entry name" value="DNA_brk_join_enz"/>
</dbReference>
<dbReference type="CDD" id="cd00796">
    <property type="entry name" value="INT_Rci_Hp1_C"/>
    <property type="match status" value="1"/>
</dbReference>
<evidence type="ECO:0000256" key="2">
    <source>
        <dbReference type="ARBA" id="ARBA00022908"/>
    </source>
</evidence>
<dbReference type="InterPro" id="IPR010998">
    <property type="entry name" value="Integrase_recombinase_N"/>
</dbReference>
<name>A0A4R6QSP3_9BURK</name>
<dbReference type="InterPro" id="IPR025166">
    <property type="entry name" value="Integrase_DNA_bind_dom"/>
</dbReference>
<dbReference type="AlphaFoldDB" id="A0A4R6QSP3"/>
<dbReference type="GO" id="GO:0006310">
    <property type="term" value="P:DNA recombination"/>
    <property type="evidence" value="ECO:0007669"/>
    <property type="project" value="UniProtKB-KW"/>
</dbReference>
<dbReference type="SUPFAM" id="SSF56349">
    <property type="entry name" value="DNA breaking-rejoining enzymes"/>
    <property type="match status" value="1"/>
</dbReference>
<reference evidence="6 7" key="1">
    <citation type="submission" date="2019-03" db="EMBL/GenBank/DDBJ databases">
        <title>Genomic Encyclopedia of Type Strains, Phase IV (KMG-IV): sequencing the most valuable type-strain genomes for metagenomic binning, comparative biology and taxonomic classification.</title>
        <authorList>
            <person name="Goeker M."/>
        </authorList>
    </citation>
    <scope>NUCLEOTIDE SEQUENCE [LARGE SCALE GENOMIC DNA]</scope>
    <source>
        <strain evidence="6 7">DSM 16998</strain>
    </source>
</reference>
<dbReference type="Gene3D" id="3.30.160.390">
    <property type="entry name" value="Integrase, DNA-binding domain"/>
    <property type="match status" value="1"/>
</dbReference>
<sequence>MPTVQLTQSFINANLTCPCDKRVEYCDKEIPGLYVLVSPASQGRGTFYLRYKDTTSKTCHQRIGKTGEISLADARKEAKKLKAEIALGANPAAEAKAQKEVPTLASFFKEQYLPHAKSHKRSWKRDEELYRLRIDAAFGTLRLNQLSRQKVQVFHAGLANSGLSKATADHHIKVLRRALNLAVSWGQIEKNPISGIELFHANNQMENYMTEEELQRLLTVLRNDDNRTVCNIAMFLLSTGCRLNEALQAEWRQVDRANRVWRILAINSKSKRMRSVPLNDSALHVLDQLDTEGEFDHLFINRQTRLPYTTIMKVWARLRTKADLKHLRIHDLRHAFASLLVSAGESLFSVQVILGHSDPKVTQRYSHLSSKAMQSAASMASVLVPRQSVAAAKV</sequence>
<dbReference type="EMBL" id="SNXS01000001">
    <property type="protein sequence ID" value="TDP74073.1"/>
    <property type="molecule type" value="Genomic_DNA"/>
</dbReference>
<dbReference type="PANTHER" id="PTHR30629:SF2">
    <property type="entry name" value="PROPHAGE INTEGRASE INTS-RELATED"/>
    <property type="match status" value="1"/>
</dbReference>
<dbReference type="RefSeq" id="WP_133698735.1">
    <property type="nucleotide sequence ID" value="NZ_SNXS01000001.1"/>
</dbReference>
<dbReference type="Pfam" id="PF00589">
    <property type="entry name" value="Phage_integrase"/>
    <property type="match status" value="1"/>
</dbReference>
<comment type="caution">
    <text evidence="6">The sequence shown here is derived from an EMBL/GenBank/DDBJ whole genome shotgun (WGS) entry which is preliminary data.</text>
</comment>
<organism evidence="6 7">
    <name type="scientific">Roseateles toxinivorans</name>
    <dbReference type="NCBI Taxonomy" id="270368"/>
    <lineage>
        <taxon>Bacteria</taxon>
        <taxon>Pseudomonadati</taxon>
        <taxon>Pseudomonadota</taxon>
        <taxon>Betaproteobacteria</taxon>
        <taxon>Burkholderiales</taxon>
        <taxon>Sphaerotilaceae</taxon>
        <taxon>Roseateles</taxon>
    </lineage>
</organism>
<dbReference type="InterPro" id="IPR002104">
    <property type="entry name" value="Integrase_catalytic"/>
</dbReference>
<dbReference type="PROSITE" id="PS51898">
    <property type="entry name" value="TYR_RECOMBINASE"/>
    <property type="match status" value="1"/>
</dbReference>
<feature type="domain" description="Tyr recombinase" evidence="5">
    <location>
        <begin position="204"/>
        <end position="378"/>
    </location>
</feature>
<dbReference type="PANTHER" id="PTHR30629">
    <property type="entry name" value="PROPHAGE INTEGRASE"/>
    <property type="match status" value="1"/>
</dbReference>
<gene>
    <name evidence="6" type="ORF">DES47_101120</name>
</gene>
<dbReference type="Pfam" id="PF13356">
    <property type="entry name" value="Arm-DNA-bind_3"/>
    <property type="match status" value="1"/>
</dbReference>
<dbReference type="InterPro" id="IPR038488">
    <property type="entry name" value="Integrase_DNA-bd_sf"/>
</dbReference>
<keyword evidence="2" id="KW-0229">DNA integration</keyword>
<accession>A0A4R6QSP3</accession>
<dbReference type="InParanoid" id="A0A4R6QSP3"/>
<dbReference type="GO" id="GO:0015074">
    <property type="term" value="P:DNA integration"/>
    <property type="evidence" value="ECO:0007669"/>
    <property type="project" value="UniProtKB-KW"/>
</dbReference>
<dbReference type="OrthoDB" id="662444at2"/>
<dbReference type="InterPro" id="IPR050808">
    <property type="entry name" value="Phage_Integrase"/>
</dbReference>
<protein>
    <submittedName>
        <fullName evidence="6">Site-specific recombinase XerD</fullName>
    </submittedName>
</protein>
<dbReference type="Gene3D" id="1.10.150.130">
    <property type="match status" value="1"/>
</dbReference>
<dbReference type="Proteomes" id="UP000295361">
    <property type="component" value="Unassembled WGS sequence"/>
</dbReference>
<dbReference type="Gene3D" id="1.10.443.10">
    <property type="entry name" value="Intergrase catalytic core"/>
    <property type="match status" value="1"/>
</dbReference>
<keyword evidence="7" id="KW-1185">Reference proteome</keyword>
<proteinExistence type="inferred from homology"/>
<comment type="similarity">
    <text evidence="1">Belongs to the 'phage' integrase family.</text>
</comment>
<dbReference type="FunCoup" id="A0A4R6QSP3">
    <property type="interactions" value="64"/>
</dbReference>
<keyword evidence="4" id="KW-0233">DNA recombination</keyword>
<evidence type="ECO:0000259" key="5">
    <source>
        <dbReference type="PROSITE" id="PS51898"/>
    </source>
</evidence>
<evidence type="ECO:0000256" key="1">
    <source>
        <dbReference type="ARBA" id="ARBA00008857"/>
    </source>
</evidence>
<evidence type="ECO:0000313" key="7">
    <source>
        <dbReference type="Proteomes" id="UP000295361"/>
    </source>
</evidence>
<evidence type="ECO:0000256" key="4">
    <source>
        <dbReference type="ARBA" id="ARBA00023172"/>
    </source>
</evidence>
<dbReference type="GO" id="GO:0003677">
    <property type="term" value="F:DNA binding"/>
    <property type="evidence" value="ECO:0007669"/>
    <property type="project" value="UniProtKB-KW"/>
</dbReference>
<evidence type="ECO:0000256" key="3">
    <source>
        <dbReference type="ARBA" id="ARBA00023125"/>
    </source>
</evidence>
<keyword evidence="3" id="KW-0238">DNA-binding</keyword>
<dbReference type="InterPro" id="IPR013762">
    <property type="entry name" value="Integrase-like_cat_sf"/>
</dbReference>